<name>A0ABU5U1H4_9CYAN</name>
<keyword evidence="2" id="KW-1185">Reference proteome</keyword>
<evidence type="ECO:0008006" key="3">
    <source>
        <dbReference type="Google" id="ProtNLM"/>
    </source>
</evidence>
<accession>A0ABU5U1H4</accession>
<protein>
    <recommendedName>
        <fullName evidence="3">GUN4-like domain-containing protein</fullName>
    </recommendedName>
</protein>
<evidence type="ECO:0000313" key="1">
    <source>
        <dbReference type="EMBL" id="MEA5521036.1"/>
    </source>
</evidence>
<evidence type="ECO:0000313" key="2">
    <source>
        <dbReference type="Proteomes" id="UP001301728"/>
    </source>
</evidence>
<gene>
    <name evidence="1" type="ORF">VB854_19025</name>
</gene>
<organism evidence="1 2">
    <name type="scientific">Limnoraphis robusta CCNP1315</name>
    <dbReference type="NCBI Taxonomy" id="3110306"/>
    <lineage>
        <taxon>Bacteria</taxon>
        <taxon>Bacillati</taxon>
        <taxon>Cyanobacteriota</taxon>
        <taxon>Cyanophyceae</taxon>
        <taxon>Oscillatoriophycideae</taxon>
        <taxon>Oscillatoriales</taxon>
        <taxon>Sirenicapillariaceae</taxon>
        <taxon>Limnoraphis</taxon>
    </lineage>
</organism>
<proteinExistence type="predicted"/>
<sequence>MRTIQDFFKLQKIKKVKRYFFLTVAFFLIITDSVNDFSVQALTVATTIIRPNSVNQPSCPADLQALLDKMLPDLPSYTNRVIQRASTNRQLERDIYILLATQLDELEALPFNVNLDHPDETYLVYFQTWQRKHYPNKIIRFKQYHWLFLRRSPTGWVLEKMFSKSSSYPQYGFYPLPGETSESAIAQAIGLWLRDCQAANSN</sequence>
<reference evidence="1 2" key="1">
    <citation type="submission" date="2023-12" db="EMBL/GenBank/DDBJ databases">
        <title>Baltic Sea Cyanobacteria.</title>
        <authorList>
            <person name="Delbaje E."/>
            <person name="Fewer D.P."/>
            <person name="Shishido T.K."/>
        </authorList>
    </citation>
    <scope>NUCLEOTIDE SEQUENCE [LARGE SCALE GENOMIC DNA]</scope>
    <source>
        <strain evidence="1 2">CCNP 1315</strain>
    </source>
</reference>
<comment type="caution">
    <text evidence="1">The sequence shown here is derived from an EMBL/GenBank/DDBJ whole genome shotgun (WGS) entry which is preliminary data.</text>
</comment>
<dbReference type="RefSeq" id="WP_323272031.1">
    <property type="nucleotide sequence ID" value="NZ_JAYGHT010000129.1"/>
</dbReference>
<dbReference type="Proteomes" id="UP001301728">
    <property type="component" value="Unassembled WGS sequence"/>
</dbReference>
<dbReference type="EMBL" id="JAYGHT010000129">
    <property type="protein sequence ID" value="MEA5521036.1"/>
    <property type="molecule type" value="Genomic_DNA"/>
</dbReference>